<dbReference type="SUPFAM" id="SSF159594">
    <property type="entry name" value="XCC0632-like"/>
    <property type="match status" value="1"/>
</dbReference>
<keyword evidence="1" id="KW-0732">Signal</keyword>
<dbReference type="Pfam" id="PF03886">
    <property type="entry name" value="ABC_trans_aux"/>
    <property type="match status" value="1"/>
</dbReference>
<proteinExistence type="predicted"/>
<feature type="domain" description="ABC-type transport auxiliary lipoprotein component" evidence="2">
    <location>
        <begin position="43"/>
        <end position="191"/>
    </location>
</feature>
<dbReference type="OrthoDB" id="9808689at2"/>
<dbReference type="AlphaFoldDB" id="A0A2S7K963"/>
<dbReference type="Gene3D" id="3.40.50.10610">
    <property type="entry name" value="ABC-type transport auxiliary lipoprotein component"/>
    <property type="match status" value="1"/>
</dbReference>
<evidence type="ECO:0000313" key="3">
    <source>
        <dbReference type="EMBL" id="PQA89040.1"/>
    </source>
</evidence>
<accession>A0A2S7K963</accession>
<dbReference type="EMBL" id="PJCH01000003">
    <property type="protein sequence ID" value="PQA89040.1"/>
    <property type="molecule type" value="Genomic_DNA"/>
</dbReference>
<organism evidence="3 4">
    <name type="scientific">Hyphococcus luteus</name>
    <dbReference type="NCBI Taxonomy" id="2058213"/>
    <lineage>
        <taxon>Bacteria</taxon>
        <taxon>Pseudomonadati</taxon>
        <taxon>Pseudomonadota</taxon>
        <taxon>Alphaproteobacteria</taxon>
        <taxon>Parvularculales</taxon>
        <taxon>Parvularculaceae</taxon>
        <taxon>Hyphococcus</taxon>
    </lineage>
</organism>
<dbReference type="InterPro" id="IPR005586">
    <property type="entry name" value="ABC_trans_aux"/>
</dbReference>
<name>A0A2S7K963_9PROT</name>
<protein>
    <recommendedName>
        <fullName evidence="2">ABC-type transport auxiliary lipoprotein component domain-containing protein</fullName>
    </recommendedName>
</protein>
<reference evidence="3 4" key="1">
    <citation type="submission" date="2017-12" db="EMBL/GenBank/DDBJ databases">
        <authorList>
            <person name="Hurst M.R.H."/>
        </authorList>
    </citation>
    <scope>NUCLEOTIDE SEQUENCE [LARGE SCALE GENOMIC DNA]</scope>
    <source>
        <strain evidence="3 4">SY-3-19</strain>
    </source>
</reference>
<evidence type="ECO:0000313" key="4">
    <source>
        <dbReference type="Proteomes" id="UP000239504"/>
    </source>
</evidence>
<keyword evidence="4" id="KW-1185">Reference proteome</keyword>
<feature type="signal peptide" evidence="1">
    <location>
        <begin position="1"/>
        <end position="27"/>
    </location>
</feature>
<dbReference type="Proteomes" id="UP000239504">
    <property type="component" value="Unassembled WGS sequence"/>
</dbReference>
<evidence type="ECO:0000259" key="2">
    <source>
        <dbReference type="Pfam" id="PF03886"/>
    </source>
</evidence>
<dbReference type="RefSeq" id="WP_104828678.1">
    <property type="nucleotide sequence ID" value="NZ_PJCH01000003.1"/>
</dbReference>
<dbReference type="PROSITE" id="PS51257">
    <property type="entry name" value="PROKAR_LIPOPROTEIN"/>
    <property type="match status" value="1"/>
</dbReference>
<comment type="caution">
    <text evidence="3">The sequence shown here is derived from an EMBL/GenBank/DDBJ whole genome shotgun (WGS) entry which is preliminary data.</text>
</comment>
<feature type="chain" id="PRO_5015560237" description="ABC-type transport auxiliary lipoprotein component domain-containing protein" evidence="1">
    <location>
        <begin position="28"/>
        <end position="213"/>
    </location>
</feature>
<gene>
    <name evidence="3" type="ORF">CW354_03570</name>
</gene>
<evidence type="ECO:0000256" key="1">
    <source>
        <dbReference type="SAM" id="SignalP"/>
    </source>
</evidence>
<sequence>MTRFFLYGFAAALALFASGCVSVLPEAAPPKPRFHIAAADAGALSGPRLSFSLVVDEPRATRVYDSVRIAVASAPGRIEYLAGAEWADRAPRLFQTAVIQTFEDAGRILGVGDRTAIPVADLVLQTDIRRMELKVSGGTRAADVSVYARLSDGKGTVYAARKFEARMPASSTEPDDAYEAFDAAFDDVIADLVGWVYEEGEALKGETSASLSG</sequence>